<evidence type="ECO:0000256" key="6">
    <source>
        <dbReference type="ARBA" id="ARBA00023186"/>
    </source>
</evidence>
<evidence type="ECO:0000313" key="12">
    <source>
        <dbReference type="EMBL" id="SFK13642.1"/>
    </source>
</evidence>
<comment type="subcellular location">
    <subcellularLocation>
        <location evidence="2">Cytoplasm</location>
    </subcellularLocation>
</comment>
<dbReference type="GO" id="GO:0003755">
    <property type="term" value="F:peptidyl-prolyl cis-trans isomerase activity"/>
    <property type="evidence" value="ECO:0007669"/>
    <property type="project" value="UniProtKB-UniRule"/>
</dbReference>
<dbReference type="EC" id="5.2.1.8" evidence="10"/>
<evidence type="ECO:0000256" key="5">
    <source>
        <dbReference type="ARBA" id="ARBA00023110"/>
    </source>
</evidence>
<organism evidence="12 13">
    <name type="scientific">Desulfomicrobium apsheronum</name>
    <dbReference type="NCBI Taxonomy" id="52560"/>
    <lineage>
        <taxon>Bacteria</taxon>
        <taxon>Pseudomonadati</taxon>
        <taxon>Thermodesulfobacteriota</taxon>
        <taxon>Desulfovibrionia</taxon>
        <taxon>Desulfovibrionales</taxon>
        <taxon>Desulfomicrobiaceae</taxon>
        <taxon>Desulfomicrobium</taxon>
    </lineage>
</organism>
<protein>
    <recommendedName>
        <fullName evidence="10">Peptidyl-prolyl cis-trans isomerase</fullName>
        <ecNumber evidence="10">5.2.1.8</ecNumber>
    </recommendedName>
</protein>
<sequence>MTLAAGTKVLVHYTGTLDDGTQFDSSRERDPLEITLGQDMVIPGFEKAILDLEPGQSVTVTIPEEEAYGPHNEEMVIRVPKTSFPPEIVPTVGEQLVLRSPDGNELPALIVDVDDDEATLDANHPLAGFALTFEIELVSVG</sequence>
<evidence type="ECO:0000256" key="7">
    <source>
        <dbReference type="ARBA" id="ARBA00023235"/>
    </source>
</evidence>
<dbReference type="OrthoDB" id="9808891at2"/>
<dbReference type="Gene3D" id="3.10.50.40">
    <property type="match status" value="1"/>
</dbReference>
<gene>
    <name evidence="12" type="ORF">SAMN04488082_11512</name>
</gene>
<evidence type="ECO:0000256" key="2">
    <source>
        <dbReference type="ARBA" id="ARBA00004496"/>
    </source>
</evidence>
<dbReference type="PROSITE" id="PS50059">
    <property type="entry name" value="FKBP_PPIASE"/>
    <property type="match status" value="1"/>
</dbReference>
<dbReference type="EMBL" id="FORX01000015">
    <property type="protein sequence ID" value="SFK13642.1"/>
    <property type="molecule type" value="Genomic_DNA"/>
</dbReference>
<proteinExistence type="inferred from homology"/>
<comment type="function">
    <text evidence="8">Also involved in hydrogenase metallocenter assembly, probably by participating in the nickel insertion step. This function in hydrogenase biosynthesis requires chaperone activity and the presence of the metal-binding domain, but not PPIase activity.</text>
</comment>
<dbReference type="GO" id="GO:0042026">
    <property type="term" value="P:protein refolding"/>
    <property type="evidence" value="ECO:0007669"/>
    <property type="project" value="UniProtKB-ARBA"/>
</dbReference>
<keyword evidence="5 9" id="KW-0697">Rotamase</keyword>
<keyword evidence="4" id="KW-0963">Cytoplasm</keyword>
<comment type="catalytic activity">
    <reaction evidence="1 9 10">
        <text>[protein]-peptidylproline (omega=180) = [protein]-peptidylproline (omega=0)</text>
        <dbReference type="Rhea" id="RHEA:16237"/>
        <dbReference type="Rhea" id="RHEA-COMP:10747"/>
        <dbReference type="Rhea" id="RHEA-COMP:10748"/>
        <dbReference type="ChEBI" id="CHEBI:83833"/>
        <dbReference type="ChEBI" id="CHEBI:83834"/>
        <dbReference type="EC" id="5.2.1.8"/>
    </reaction>
</comment>
<dbReference type="PANTHER" id="PTHR47861:SF3">
    <property type="entry name" value="FKBP-TYPE PEPTIDYL-PROLYL CIS-TRANS ISOMERASE SLYD"/>
    <property type="match status" value="1"/>
</dbReference>
<evidence type="ECO:0000256" key="10">
    <source>
        <dbReference type="RuleBase" id="RU003915"/>
    </source>
</evidence>
<dbReference type="SUPFAM" id="SSF54534">
    <property type="entry name" value="FKBP-like"/>
    <property type="match status" value="1"/>
</dbReference>
<dbReference type="AlphaFoldDB" id="A0A1I3X1H3"/>
<dbReference type="GO" id="GO:0005737">
    <property type="term" value="C:cytoplasm"/>
    <property type="evidence" value="ECO:0007669"/>
    <property type="project" value="UniProtKB-SubCell"/>
</dbReference>
<dbReference type="RefSeq" id="WP_092376698.1">
    <property type="nucleotide sequence ID" value="NZ_FORX01000015.1"/>
</dbReference>
<evidence type="ECO:0000313" key="13">
    <source>
        <dbReference type="Proteomes" id="UP000198635"/>
    </source>
</evidence>
<evidence type="ECO:0000256" key="1">
    <source>
        <dbReference type="ARBA" id="ARBA00000971"/>
    </source>
</evidence>
<accession>A0A1I3X1H3</accession>
<keyword evidence="7 9" id="KW-0413">Isomerase</keyword>
<comment type="similarity">
    <text evidence="3 10">Belongs to the FKBP-type PPIase family.</text>
</comment>
<reference evidence="13" key="1">
    <citation type="submission" date="2016-10" db="EMBL/GenBank/DDBJ databases">
        <authorList>
            <person name="Varghese N."/>
            <person name="Submissions S."/>
        </authorList>
    </citation>
    <scope>NUCLEOTIDE SEQUENCE [LARGE SCALE GENOMIC DNA]</scope>
    <source>
        <strain evidence="13">DSM 5918</strain>
    </source>
</reference>
<dbReference type="STRING" id="52560.SAMN04488082_11512"/>
<evidence type="ECO:0000256" key="4">
    <source>
        <dbReference type="ARBA" id="ARBA00022490"/>
    </source>
</evidence>
<evidence type="ECO:0000256" key="8">
    <source>
        <dbReference type="ARBA" id="ARBA00037071"/>
    </source>
</evidence>
<evidence type="ECO:0000259" key="11">
    <source>
        <dbReference type="PROSITE" id="PS50059"/>
    </source>
</evidence>
<dbReference type="InterPro" id="IPR046357">
    <property type="entry name" value="PPIase_dom_sf"/>
</dbReference>
<evidence type="ECO:0000256" key="3">
    <source>
        <dbReference type="ARBA" id="ARBA00006577"/>
    </source>
</evidence>
<feature type="domain" description="PPIase FKBP-type" evidence="11">
    <location>
        <begin position="6"/>
        <end position="83"/>
    </location>
</feature>
<dbReference type="Proteomes" id="UP000198635">
    <property type="component" value="Unassembled WGS sequence"/>
</dbReference>
<dbReference type="Pfam" id="PF00254">
    <property type="entry name" value="FKBP_C"/>
    <property type="match status" value="1"/>
</dbReference>
<dbReference type="PANTHER" id="PTHR47861">
    <property type="entry name" value="FKBP-TYPE PEPTIDYL-PROLYL CIS-TRANS ISOMERASE SLYD"/>
    <property type="match status" value="1"/>
</dbReference>
<name>A0A1I3X1H3_9BACT</name>
<keyword evidence="6" id="KW-0143">Chaperone</keyword>
<evidence type="ECO:0000256" key="9">
    <source>
        <dbReference type="PROSITE-ProRule" id="PRU00277"/>
    </source>
</evidence>
<dbReference type="InterPro" id="IPR001179">
    <property type="entry name" value="PPIase_FKBP_dom"/>
</dbReference>
<keyword evidence="13" id="KW-1185">Reference proteome</keyword>